<name>A0A225WG29_9STRA</name>
<dbReference type="AlphaFoldDB" id="A0A225WG29"/>
<evidence type="ECO:0000313" key="2">
    <source>
        <dbReference type="Proteomes" id="UP000198211"/>
    </source>
</evidence>
<accession>A0A225WG29</accession>
<evidence type="ECO:0000313" key="1">
    <source>
        <dbReference type="EMBL" id="OWZ16079.1"/>
    </source>
</evidence>
<keyword evidence="2" id="KW-1185">Reference proteome</keyword>
<sequence length="290" mass="32785">MVGHKHPVDLPFWQAQIPHFVIRRTINRNITAYFFEGLGDSLFRCKIWGTVRKQTSGTGHSNLIGHFAAKHDDNQAVYDTATTSLSLGTSDFLSETISSRFQWMRWIVSRNLPVAEVDNDLTTAMCCCKPISSKTLKKLMEYVTIKVGNALENELGDMFGLIFDGWSHVSFHYVGIFALYECNGQRRQPLLDVSPLDAGCQGAGAQIHLIANVLSVYNKTLEMVGLLVTDNCAKNQSIASKLMLRLVKRNVTRWSSTFAMVERYVQTRDEIKTWKLWKSSSKWKQAPQAS</sequence>
<dbReference type="SUPFAM" id="SSF53098">
    <property type="entry name" value="Ribonuclease H-like"/>
    <property type="match status" value="1"/>
</dbReference>
<dbReference type="Proteomes" id="UP000198211">
    <property type="component" value="Unassembled WGS sequence"/>
</dbReference>
<organism evidence="1 2">
    <name type="scientific">Phytophthora megakarya</name>
    <dbReference type="NCBI Taxonomy" id="4795"/>
    <lineage>
        <taxon>Eukaryota</taxon>
        <taxon>Sar</taxon>
        <taxon>Stramenopiles</taxon>
        <taxon>Oomycota</taxon>
        <taxon>Peronosporomycetes</taxon>
        <taxon>Peronosporales</taxon>
        <taxon>Peronosporaceae</taxon>
        <taxon>Phytophthora</taxon>
    </lineage>
</organism>
<proteinExistence type="predicted"/>
<reference evidence="2" key="1">
    <citation type="submission" date="2017-03" db="EMBL/GenBank/DDBJ databases">
        <title>Phytopthora megakarya and P. palmivora, two closely related causual agents of cacao black pod achieved similar genome size and gene model numbers by different mechanisms.</title>
        <authorList>
            <person name="Ali S."/>
            <person name="Shao J."/>
            <person name="Larry D.J."/>
            <person name="Kronmiller B."/>
            <person name="Shen D."/>
            <person name="Strem M.D."/>
            <person name="Melnick R.L."/>
            <person name="Guiltinan M.J."/>
            <person name="Tyler B.M."/>
            <person name="Meinhardt L.W."/>
            <person name="Bailey B.A."/>
        </authorList>
    </citation>
    <scope>NUCLEOTIDE SEQUENCE [LARGE SCALE GENOMIC DNA]</scope>
    <source>
        <strain evidence="2">zdho120</strain>
    </source>
</reference>
<comment type="caution">
    <text evidence="1">The sequence shown here is derived from an EMBL/GenBank/DDBJ whole genome shotgun (WGS) entry which is preliminary data.</text>
</comment>
<dbReference type="PANTHER" id="PTHR40866:SF1">
    <property type="entry name" value="BED-TYPE DOMAIN-CONTAINING PROTEIN"/>
    <property type="match status" value="1"/>
</dbReference>
<gene>
    <name evidence="1" type="ORF">PHMEG_00010184</name>
</gene>
<dbReference type="InterPro" id="IPR012337">
    <property type="entry name" value="RNaseH-like_sf"/>
</dbReference>
<dbReference type="OrthoDB" id="110870at2759"/>
<dbReference type="EMBL" id="NBNE01001002">
    <property type="protein sequence ID" value="OWZ16079.1"/>
    <property type="molecule type" value="Genomic_DNA"/>
</dbReference>
<protein>
    <submittedName>
        <fullName evidence="1">Uncharacterized protein</fullName>
    </submittedName>
</protein>
<dbReference type="PANTHER" id="PTHR40866">
    <property type="entry name" value="BED-TYPE DOMAIN-CONTAINING PROTEIN"/>
    <property type="match status" value="1"/>
</dbReference>